<comment type="caution">
    <text evidence="1">The sequence shown here is derived from an EMBL/GenBank/DDBJ whole genome shotgun (WGS) entry which is preliminary data.</text>
</comment>
<gene>
    <name evidence="1" type="ORF">QQF64_034061</name>
</gene>
<name>A0ABR3MVM6_9TELE</name>
<dbReference type="EMBL" id="JAYMGO010000009">
    <property type="protein sequence ID" value="KAL1268698.1"/>
    <property type="molecule type" value="Genomic_DNA"/>
</dbReference>
<reference evidence="1 2" key="1">
    <citation type="submission" date="2023-09" db="EMBL/GenBank/DDBJ databases">
        <authorList>
            <person name="Wang M."/>
        </authorList>
    </citation>
    <scope>NUCLEOTIDE SEQUENCE [LARGE SCALE GENOMIC DNA]</scope>
    <source>
        <strain evidence="1">GT-2023</strain>
        <tissue evidence="1">Liver</tissue>
    </source>
</reference>
<accession>A0ABR3MVM6</accession>
<keyword evidence="2" id="KW-1185">Reference proteome</keyword>
<protein>
    <submittedName>
        <fullName evidence="1">Uncharacterized protein</fullName>
    </submittedName>
</protein>
<evidence type="ECO:0000313" key="2">
    <source>
        <dbReference type="Proteomes" id="UP001558613"/>
    </source>
</evidence>
<organism evidence="1 2">
    <name type="scientific">Cirrhinus molitorella</name>
    <name type="common">mud carp</name>
    <dbReference type="NCBI Taxonomy" id="172907"/>
    <lineage>
        <taxon>Eukaryota</taxon>
        <taxon>Metazoa</taxon>
        <taxon>Chordata</taxon>
        <taxon>Craniata</taxon>
        <taxon>Vertebrata</taxon>
        <taxon>Euteleostomi</taxon>
        <taxon>Actinopterygii</taxon>
        <taxon>Neopterygii</taxon>
        <taxon>Teleostei</taxon>
        <taxon>Ostariophysi</taxon>
        <taxon>Cypriniformes</taxon>
        <taxon>Cyprinidae</taxon>
        <taxon>Labeoninae</taxon>
        <taxon>Labeonini</taxon>
        <taxon>Cirrhinus</taxon>
    </lineage>
</organism>
<dbReference type="Proteomes" id="UP001558613">
    <property type="component" value="Unassembled WGS sequence"/>
</dbReference>
<proteinExistence type="predicted"/>
<sequence>MLLPATTIQAIIEEFQEVHDTGMKYALSKIHDKLAILNLQDSEISQILEDVSKEDLFKECHKGPMKSDHTRKSFFKKTFNYIEPTKIYLGADEAGRERYFQYVPIKETLKSLLSQSVVKDQYRETKMKQSNSQPSVLTDVLDGKTFKDNTLLNESPHLCL</sequence>
<evidence type="ECO:0000313" key="1">
    <source>
        <dbReference type="EMBL" id="KAL1268698.1"/>
    </source>
</evidence>